<organism evidence="3 4">
    <name type="scientific">Phytophthora aleatoria</name>
    <dbReference type="NCBI Taxonomy" id="2496075"/>
    <lineage>
        <taxon>Eukaryota</taxon>
        <taxon>Sar</taxon>
        <taxon>Stramenopiles</taxon>
        <taxon>Oomycota</taxon>
        <taxon>Peronosporomycetes</taxon>
        <taxon>Peronosporales</taxon>
        <taxon>Peronosporaceae</taxon>
        <taxon>Phytophthora</taxon>
    </lineage>
</organism>
<dbReference type="PANTHER" id="PTHR36983">
    <property type="entry name" value="DNAJ HOMOLOG SUBFAMILY C MEMBER 13"/>
    <property type="match status" value="1"/>
</dbReference>
<feature type="compositionally biased region" description="Polar residues" evidence="1">
    <location>
        <begin position="3046"/>
        <end position="3058"/>
    </location>
</feature>
<feature type="compositionally biased region" description="Basic and acidic residues" evidence="1">
    <location>
        <begin position="3215"/>
        <end position="3228"/>
    </location>
</feature>
<sequence>MEMKRVVARFMVHKVGSFVVKERVLCFGEYSFSTLDRENQQVTNTWPYEDVDSANVLEGETDFVIHTPRHRIKKTVYRCHFRMEVLVCLMRLRSQHYAKMPDAPQPPPAELQTLTFQSLKYHKSGVHSTCDVEIRPDGIYQRDTEGDVMSHIPYTSLVSIDLICDDHEAIALNHSDNSSLFIVSRRTELAQAINRVMKAYGMQINEYRKKTMEAALKDDGKASSTTSVSFEYQVLKVSQSNESSAVPRTLSVSEKFITEYADAKTVISSRPLARIYTLIMYQDTLQAFEVVYVDGVKRKYYSAQREKIVCELLASCHALGNYQVGVEMTEVVDSVRMIPRKIILQEGNKIANTVPNVNVMDRELRVAQANVLQLLAVHGYRKTARTQRQLPRGLDEEMHSLSLELNANTPTSGVIAQPNKPFDKVVYILARELHDIVGRHGATHDFVSTYLQSLYRLTLAPPAINEFMKILTERGEEYIGTISKVLMSKNSVAIYWMFMVLNRLMESKAHKLQCRQLLLSNSVFMMTLLSLLDEDTHTGAFLSDLPTMKLCQFILLLVKANVEKQRKLSETLYQHLATKYRMMLRILFSFSGLATVEACVGILSRMTKNPAFLHFGNMGSPLRESAWGASGYTISTPIVFIQEKQLRIKPKQHFIVNPEVLLRQYRQFLEAACGSLKMGIDQYDDSVFLRLRYRCRNIFLQELMSHLVGNFEEFKRVYSVDFCQFSGFIGTADGQREKTQFYLTPRALIAVRILTKHTHEFEFRTIDEITQATSIPDAFILTLKNKLKFIYSDQSSEIVEKMKALAGVIGIHLRFKTRNKLPKQQVEKPLDQSAFQSNDLFDVQRRTGRHGSTHLRKKKLCFVDGTIEEFTNYSKKIYELKNLRRVVVPALESDETQAVVALEFSDCSRVAYVPYDMEKFLAALYDGYRFVENHDISLSREFSNLNPRMSPRALLKDEHERFLYLNHDGLYIPAHTALEKEIEMMSVEGVSITSATNKVAFALESLNMNVKMEDFGGKSMRGRLEKLSFSSLLRGIHNLHLQNAFFHPSDNAKETYQYIASIWVTHHKASHEMLVRILPHGFIRMISSPMVRKLLKKQRARQTESVRRKTKHQLQSQVDGSEWFIRRMQLQIGTLFASGSVKEARVKEDSSRMNYPGESSTDMALLSSMVSKDFMLPDLLWNESTRGELKAALTLAIEEFDQFKANQAAAISLLVSRKESREPKWNHVQFSVRYESIAQELQVDRFYLRVITERINDGSLQLAEVAKIARAMEAGTHRGKLKNSSSLFFASMDIAKDPAKFFSEVYQCWLEHLHLNNIPLSGTNDWSASGSNGFPQFTGATGSEQHGHSMLKILIELANVFPEARSITKHRARFLTELLRNSYLASEIQDIVELMSGLSLSGDACAELCTKNHIQVLLYMSLLSHRCQTAPIGSDMTNDNGDIPLMESFIMSEGNDTSSVPIAELSLYEESRYALRWSIKLKTVGEADQGSVIKGPISANELKEFLDADPFLRHRQIDALYVCCCSTHDSNEHVWKSMFEYPELRWMELTDEPIDTSCAAFALKSLRNFMVKDQRKVAVRNKQLWPPALVNTVVANTSSLALLVQLLLVNISSVRRYVCEMLMSLSEDELQEGFKYGAFYFILSTVANPRGEDKVPAFVPEAALLKRIHRIQRSSERYVGQSYLTDMLPESLIGVLDSESPELFADVYTGRKRDKRVLWSSTMRLHLQEMLDEHLREFKESLKMSVTTKYSYSPIPPISYLELSGDVYCSGFYLSTFDQSNSDAEEVDDPVFMMKSIEEKWRYLARRQADGVEDDMDHSDAYKLFGWREDITFSSSDLRSRYRELCRQEVEVSTVRQAFDSLCAALERKNEAVGGKTSDVIERILKSQLQLLDKYGFQFFSYESSTLDLMIRVLSSRSAKESKFRSLAMEVLQRLLSVAPQNGPLLVTIDGSWDVILDLVESCAYGHDVEAKESMFSILKLLLTSEEGVQSLLEGTKNPSSNDMPASRAFDCSTFGDDDNTSFFTATEYTSQNGAGKSRRAQRVYSLLDDVILSFENIQPWHIQKMSFEIASSLCRSHELQEQIMASTRVFWKGLYLILASAESFDTEQESTTALAKQERDMLESAFGALRSLALGPDGNSRSAGLEALANLLPMNFLDRLEKPNGHDFCTILLSDIREPTCIWNESTRTELSQLTEEFCTDPNGDEVSFLESATHYMYDCLSSEPYVGGIYLLILLEKSEEGHQAITEDTLYPTTAVDFVESLFCFLNENRDPKLGIYSDTMPALDCLSLLCDLPAFRPAIVECLEQRVDDEDAVNASISVATLGRYLLPFDGDDKVKAAVSISSRRSLSTYGFKAKADSADVPTAMETEFGNVDYLARQEMALLILNKICGFECNLERMLAPFCQFTWCLQVITDHLGYEQAYYALSCLAELCDTCLVIAQYVQDSGLWVEILGIALQSRQHVLHEHFLRAEALREPAFEVLYALLMKDLELREKMYSGLCRFLPYPVVYQIHLDPNKATRFFDDNHEKSDLIWNSHRRTEVRKKLDQVIVRNRMERSVAKRDTVLLDEETDFIPYPHNFVAGLYIDRFLSRPDPEKLTNPAYNLELLFQLWRTQLDQMMSFDLQNPPDILKTTADEIDKYTMAMTHILRASLDIDESIANNRIPEQIVKLVRHCNQHLITSFPYRCVLRIARRLVQFPEMTSKEFVELLTCRITMQHPDIPPLMKVLRRVLEARNTTLSENETKDDPEYWLKDLKYYPQMLAFLEGLVENKEQIEAPLLSNVNRVLRIIHAEEPKETHLKQISRSFMGRWHNFTLESRPSMLRNSINTGGQQESKPSVGTTSTNIKSAHPNTMSTRSFDVDGARADVESTRSFDVDGEREPSIRVDIKGIPDDREIDIDATFIQAPPKSINFTGGAVKLTEAVAPRSFRYKGEVARDSPLPSPTSVRYSTLGARYEPIDSQYHSRKAAEYDEHEDDEDIFATRPRRGSLPLKPDDVDVKKVNGHGIAATAVGDILMSNINVSNFISQAPTTRRRDQSTERPSDATSYLSRQSGMSGINSERRYSLLDSWKAPSSAAPNSSLTMLTISRLCGATMTSQQNAVVQRTFKVPSRQEERDSGSPSGDSSILRYIKTLTSHQTNAKQQRMDRYLQKAKHAQQTEDVKSLKPPRYFATKNERQKASVSTFKAPATSLWKGTKPKGQQKVPDSSSVALGERRAQGKLTDLRKNNRLRSKRLNEGNQSNRQPKKSKQAPTKQQIAASGALDRFRLNSTWFQDKSQTSASGKVSSSKMLQNATIPVTGSIPLPEAPSQAKSGLGAISAEVEEGRGEHLFAQASDLSNEFPSSTSLCGENLAKETGIINGLYYVYYQSSAKTMNVPVILWLSGGPGCSGLVALLFENDPCSFDDENDTISLNPYAWTGLAHVIYLDQPKGTGYSDGDHGITHPWSLGGAADDMHEFLHQFFLQHPELNTNDFYVFGESYAGHYVPDLAVKLLEDSSLPVLKGIAIGNGVVSTTAWVQSVIPFFKANEYVYDFLGSNEKVLQTFRDRFESALASEALQSLTDFEGATTSSVWSLGRNSYDAFVNTPLTASYFGQVPHEWRLCSSGALPQLAELDQLEESESNVARVLEHGVRVLVYGGDADTVANWMSQDLWTRALSWQHQGEFSSAAFSEQKFDDQPIGRVRTSHGLSFMKVYNAGHMVPHDQPATAYEMVRSFLYDDPGIGMFS</sequence>
<dbReference type="GO" id="GO:0010008">
    <property type="term" value="C:endosome membrane"/>
    <property type="evidence" value="ECO:0007669"/>
    <property type="project" value="TreeGrafter"/>
</dbReference>
<comment type="caution">
    <text evidence="3">The sequence shown here is derived from an EMBL/GenBank/DDBJ whole genome shotgun (WGS) entry which is preliminary data.</text>
</comment>
<feature type="region of interest" description="Disordered" evidence="1">
    <location>
        <begin position="3139"/>
        <end position="3262"/>
    </location>
</feature>
<dbReference type="EMBL" id="JAENGY010000179">
    <property type="protein sequence ID" value="KAG6970539.1"/>
    <property type="molecule type" value="Genomic_DNA"/>
</dbReference>
<dbReference type="PROSITE" id="PS00131">
    <property type="entry name" value="CARBOXYPEPT_SER_SER"/>
    <property type="match status" value="1"/>
</dbReference>
<protein>
    <recommendedName>
        <fullName evidence="2">DnaJ homologue subfamily C GRV2/DNAJC13 N-terminal domain-containing protein</fullName>
    </recommendedName>
</protein>
<feature type="region of interest" description="Disordered" evidence="1">
    <location>
        <begin position="2829"/>
        <end position="2860"/>
    </location>
</feature>
<evidence type="ECO:0000313" key="3">
    <source>
        <dbReference type="EMBL" id="KAG6970539.1"/>
    </source>
</evidence>
<dbReference type="Proteomes" id="UP000709295">
    <property type="component" value="Unassembled WGS sequence"/>
</dbReference>
<evidence type="ECO:0000256" key="1">
    <source>
        <dbReference type="SAM" id="MobiDB-lite"/>
    </source>
</evidence>
<feature type="domain" description="DnaJ homologue subfamily C GRV2/DNAJC13 N-terminal" evidence="2">
    <location>
        <begin position="1033"/>
        <end position="1253"/>
    </location>
</feature>
<evidence type="ECO:0000259" key="2">
    <source>
        <dbReference type="Pfam" id="PF19432"/>
    </source>
</evidence>
<dbReference type="InterPro" id="IPR044978">
    <property type="entry name" value="GRV2/DNAJC13"/>
</dbReference>
<dbReference type="PANTHER" id="PTHR36983:SF2">
    <property type="entry name" value="DNAJ HOMOLOG SUBFAMILY C MEMBER 13"/>
    <property type="match status" value="1"/>
</dbReference>
<dbReference type="InterPro" id="IPR001563">
    <property type="entry name" value="Peptidase_S10"/>
</dbReference>
<reference evidence="3" key="1">
    <citation type="submission" date="2021-01" db="EMBL/GenBank/DDBJ databases">
        <title>Phytophthora aleatoria, a newly-described species from Pinus radiata is distinct from Phytophthora cactorum isolates based on comparative genomics.</title>
        <authorList>
            <person name="Mcdougal R."/>
            <person name="Panda P."/>
            <person name="Williams N."/>
            <person name="Studholme D.J."/>
        </authorList>
    </citation>
    <scope>NUCLEOTIDE SEQUENCE</scope>
    <source>
        <strain evidence="3">NZFS 4037</strain>
    </source>
</reference>
<dbReference type="InterPro" id="IPR045802">
    <property type="entry name" value="GRV2/DNAJC13_N"/>
</dbReference>
<accession>A0A8J5J2T5</accession>
<keyword evidence="4" id="KW-1185">Reference proteome</keyword>
<dbReference type="GO" id="GO:0006898">
    <property type="term" value="P:receptor-mediated endocytosis"/>
    <property type="evidence" value="ECO:0007669"/>
    <property type="project" value="TreeGrafter"/>
</dbReference>
<dbReference type="InterPro" id="IPR018202">
    <property type="entry name" value="Ser_caboxypep_ser_AS"/>
</dbReference>
<name>A0A8J5J2T5_9STRA</name>
<feature type="region of interest" description="Disordered" evidence="1">
    <location>
        <begin position="2967"/>
        <end position="2994"/>
    </location>
</feature>
<dbReference type="GO" id="GO:0007032">
    <property type="term" value="P:endosome organization"/>
    <property type="evidence" value="ECO:0007669"/>
    <property type="project" value="InterPro"/>
</dbReference>
<feature type="domain" description="DnaJ homologue subfamily C GRV2/DNAJC13 N-terminal" evidence="2">
    <location>
        <begin position="701"/>
        <end position="966"/>
    </location>
</feature>
<feature type="compositionally biased region" description="Basic and acidic residues" evidence="1">
    <location>
        <begin position="3035"/>
        <end position="3045"/>
    </location>
</feature>
<dbReference type="Pfam" id="PF19432">
    <property type="entry name" value="RME-8_N"/>
    <property type="match status" value="3"/>
</dbReference>
<feature type="domain" description="DnaJ homologue subfamily C GRV2/DNAJC13 N-terminal" evidence="2">
    <location>
        <begin position="22"/>
        <end position="533"/>
    </location>
</feature>
<gene>
    <name evidence="3" type="ORF">JG688_00004843</name>
</gene>
<dbReference type="GO" id="GO:0006508">
    <property type="term" value="P:proteolysis"/>
    <property type="evidence" value="ECO:0007669"/>
    <property type="project" value="InterPro"/>
</dbReference>
<dbReference type="GO" id="GO:0004185">
    <property type="term" value="F:serine-type carboxypeptidase activity"/>
    <property type="evidence" value="ECO:0007669"/>
    <property type="project" value="InterPro"/>
</dbReference>
<evidence type="ECO:0000313" key="4">
    <source>
        <dbReference type="Proteomes" id="UP000709295"/>
    </source>
</evidence>
<feature type="region of interest" description="Disordered" evidence="1">
    <location>
        <begin position="3029"/>
        <end position="3058"/>
    </location>
</feature>
<dbReference type="GO" id="GO:2000641">
    <property type="term" value="P:regulation of early endosome to late endosome transport"/>
    <property type="evidence" value="ECO:0007669"/>
    <property type="project" value="InterPro"/>
</dbReference>
<dbReference type="Pfam" id="PF00450">
    <property type="entry name" value="Peptidase_S10"/>
    <property type="match status" value="2"/>
</dbReference>
<feature type="region of interest" description="Disordered" evidence="1">
    <location>
        <begin position="3109"/>
        <end position="3128"/>
    </location>
</feature>
<proteinExistence type="predicted"/>